<reference evidence="2" key="1">
    <citation type="journal article" date="2019" name="Int. J. Syst. Evol. Microbiol.">
        <title>The Global Catalogue of Microorganisms (GCM) 10K type strain sequencing project: providing services to taxonomists for standard genome sequencing and annotation.</title>
        <authorList>
            <consortium name="The Broad Institute Genomics Platform"/>
            <consortium name="The Broad Institute Genome Sequencing Center for Infectious Disease"/>
            <person name="Wu L."/>
            <person name="Ma J."/>
        </authorList>
    </citation>
    <scope>NUCLEOTIDE SEQUENCE [LARGE SCALE GENOMIC DNA]</scope>
    <source>
        <strain evidence="2">JCM 12607</strain>
    </source>
</reference>
<gene>
    <name evidence="1" type="ORF">ACFQ2K_03735</name>
</gene>
<organism evidence="1 2">
    <name type="scientific">Streptomyces sanglieri</name>
    <dbReference type="NCBI Taxonomy" id="193460"/>
    <lineage>
        <taxon>Bacteria</taxon>
        <taxon>Bacillati</taxon>
        <taxon>Actinomycetota</taxon>
        <taxon>Actinomycetes</taxon>
        <taxon>Kitasatosporales</taxon>
        <taxon>Streptomycetaceae</taxon>
        <taxon>Streptomyces</taxon>
    </lineage>
</organism>
<protein>
    <submittedName>
        <fullName evidence="1">Uncharacterized protein</fullName>
    </submittedName>
</protein>
<accession>A0ABW2WL06</accession>
<evidence type="ECO:0000313" key="2">
    <source>
        <dbReference type="Proteomes" id="UP001596915"/>
    </source>
</evidence>
<keyword evidence="2" id="KW-1185">Reference proteome</keyword>
<evidence type="ECO:0000313" key="1">
    <source>
        <dbReference type="EMBL" id="MFD0622044.1"/>
    </source>
</evidence>
<sequence length="107" mass="12271">MVFVKRPGSVEHLLECTVCRAHHTLPRRHYEDVIRNHLAAVHRLECPRAGYVSADPVRWQPDGTAVCEIHCPNHSRAPRRWDAELPAAEARQVLRELIEKVLGPESR</sequence>
<dbReference type="EMBL" id="JBHTGL010000005">
    <property type="protein sequence ID" value="MFD0622044.1"/>
    <property type="molecule type" value="Genomic_DNA"/>
</dbReference>
<dbReference type="Proteomes" id="UP001596915">
    <property type="component" value="Unassembled WGS sequence"/>
</dbReference>
<name>A0ABW2WL06_9ACTN</name>
<proteinExistence type="predicted"/>
<comment type="caution">
    <text evidence="1">The sequence shown here is derived from an EMBL/GenBank/DDBJ whole genome shotgun (WGS) entry which is preliminary data.</text>
</comment>